<evidence type="ECO:0000313" key="11">
    <source>
        <dbReference type="EMBL" id="KOR90363.1"/>
    </source>
</evidence>
<evidence type="ECO:0000256" key="2">
    <source>
        <dbReference type="ARBA" id="ARBA00022649"/>
    </source>
</evidence>
<dbReference type="GO" id="GO:0046872">
    <property type="term" value="F:metal ion binding"/>
    <property type="evidence" value="ECO:0007669"/>
    <property type="project" value="UniProtKB-KW"/>
</dbReference>
<evidence type="ECO:0000256" key="3">
    <source>
        <dbReference type="ARBA" id="ARBA00022679"/>
    </source>
</evidence>
<dbReference type="EMBL" id="LIUT01000001">
    <property type="protein sequence ID" value="KOR90363.1"/>
    <property type="molecule type" value="Genomic_DNA"/>
</dbReference>
<evidence type="ECO:0000259" key="10">
    <source>
        <dbReference type="Pfam" id="PF01909"/>
    </source>
</evidence>
<dbReference type="InterPro" id="IPR002934">
    <property type="entry name" value="Polymerase_NTP_transf_dom"/>
</dbReference>
<dbReference type="Proteomes" id="UP000036932">
    <property type="component" value="Unassembled WGS sequence"/>
</dbReference>
<comment type="cofactor">
    <cofactor evidence="1">
        <name>Mg(2+)</name>
        <dbReference type="ChEBI" id="CHEBI:18420"/>
    </cofactor>
</comment>
<keyword evidence="8" id="KW-0460">Magnesium</keyword>
<keyword evidence="6" id="KW-0547">Nucleotide-binding</keyword>
<sequence>MKREDIENKLKSEKHYLQEHFYVEKIGLFGSFARDEQTENSDIDLLVEFSRPVGFEFLELKHYLETIFNRHVDLVTPNAIKPYMKDEIFSEVQYQ</sequence>
<dbReference type="CDD" id="cd05403">
    <property type="entry name" value="NT_KNTase_like"/>
    <property type="match status" value="1"/>
</dbReference>
<accession>A0A0M1P7B7</accession>
<keyword evidence="5" id="KW-0479">Metal-binding</keyword>
<dbReference type="PANTHER" id="PTHR33571:SF14">
    <property type="entry name" value="PROTEIN ADENYLYLTRANSFERASE MJ0435-RELATED"/>
    <property type="match status" value="1"/>
</dbReference>
<dbReference type="Pfam" id="PF01909">
    <property type="entry name" value="NTP_transf_2"/>
    <property type="match status" value="1"/>
</dbReference>
<dbReference type="SUPFAM" id="SSF81301">
    <property type="entry name" value="Nucleotidyltransferase"/>
    <property type="match status" value="1"/>
</dbReference>
<evidence type="ECO:0000256" key="1">
    <source>
        <dbReference type="ARBA" id="ARBA00001946"/>
    </source>
</evidence>
<comment type="caution">
    <text evidence="11">The sequence shown here is derived from an EMBL/GenBank/DDBJ whole genome shotgun (WGS) entry which is preliminary data.</text>
</comment>
<feature type="domain" description="Polymerase nucleotidyl transferase" evidence="10">
    <location>
        <begin position="16"/>
        <end position="94"/>
    </location>
</feature>
<proteinExistence type="inferred from homology"/>
<evidence type="ECO:0000256" key="8">
    <source>
        <dbReference type="ARBA" id="ARBA00022842"/>
    </source>
</evidence>
<evidence type="ECO:0000256" key="9">
    <source>
        <dbReference type="ARBA" id="ARBA00038276"/>
    </source>
</evidence>
<keyword evidence="4" id="KW-0548">Nucleotidyltransferase</keyword>
<evidence type="ECO:0000256" key="4">
    <source>
        <dbReference type="ARBA" id="ARBA00022695"/>
    </source>
</evidence>
<dbReference type="PATRIC" id="fig|1705565.3.peg.5135"/>
<dbReference type="Gene3D" id="3.30.460.10">
    <property type="entry name" value="Beta Polymerase, domain 2"/>
    <property type="match status" value="1"/>
</dbReference>
<dbReference type="GO" id="GO:0005524">
    <property type="term" value="F:ATP binding"/>
    <property type="evidence" value="ECO:0007669"/>
    <property type="project" value="UniProtKB-KW"/>
</dbReference>
<protein>
    <submittedName>
        <fullName evidence="11">Nucleotidyltransferase</fullName>
    </submittedName>
</protein>
<dbReference type="RefSeq" id="WP_054403303.1">
    <property type="nucleotide sequence ID" value="NZ_LIUT01000001.1"/>
</dbReference>
<evidence type="ECO:0000256" key="5">
    <source>
        <dbReference type="ARBA" id="ARBA00022723"/>
    </source>
</evidence>
<reference evidence="12" key="1">
    <citation type="submission" date="2015-08" db="EMBL/GenBank/DDBJ databases">
        <title>Genome sequencing project for genomic taxonomy and phylogenomics of Bacillus-like bacteria.</title>
        <authorList>
            <person name="Liu B."/>
            <person name="Wang J."/>
            <person name="Zhu Y."/>
            <person name="Liu G."/>
            <person name="Chen Q."/>
            <person name="Chen Z."/>
            <person name="Lan J."/>
            <person name="Che J."/>
            <person name="Ge C."/>
            <person name="Shi H."/>
            <person name="Pan Z."/>
            <person name="Liu X."/>
        </authorList>
    </citation>
    <scope>NUCLEOTIDE SEQUENCE [LARGE SCALE GENOMIC DNA]</scope>
    <source>
        <strain evidence="12">FJAT-22460</strain>
    </source>
</reference>
<name>A0A0M1P7B7_9BACL</name>
<keyword evidence="7" id="KW-0067">ATP-binding</keyword>
<dbReference type="PANTHER" id="PTHR33571">
    <property type="entry name" value="SSL8005 PROTEIN"/>
    <property type="match status" value="1"/>
</dbReference>
<gene>
    <name evidence="11" type="ORF">AM231_15355</name>
</gene>
<dbReference type="InterPro" id="IPR043519">
    <property type="entry name" value="NT_sf"/>
</dbReference>
<evidence type="ECO:0000256" key="6">
    <source>
        <dbReference type="ARBA" id="ARBA00022741"/>
    </source>
</evidence>
<dbReference type="InterPro" id="IPR052038">
    <property type="entry name" value="Type-VII_TA_antitoxin"/>
</dbReference>
<dbReference type="OrthoDB" id="9809668at2"/>
<dbReference type="GO" id="GO:0016779">
    <property type="term" value="F:nucleotidyltransferase activity"/>
    <property type="evidence" value="ECO:0007669"/>
    <property type="project" value="UniProtKB-KW"/>
</dbReference>
<comment type="similarity">
    <text evidence="9">Belongs to the MntA antitoxin family.</text>
</comment>
<keyword evidence="12" id="KW-1185">Reference proteome</keyword>
<dbReference type="AlphaFoldDB" id="A0A0M1P7B7"/>
<organism evidence="11 12">
    <name type="scientific">Paenibacillus solani</name>
    <dbReference type="NCBI Taxonomy" id="1705565"/>
    <lineage>
        <taxon>Bacteria</taxon>
        <taxon>Bacillati</taxon>
        <taxon>Bacillota</taxon>
        <taxon>Bacilli</taxon>
        <taxon>Bacillales</taxon>
        <taxon>Paenibacillaceae</taxon>
        <taxon>Paenibacillus</taxon>
    </lineage>
</organism>
<keyword evidence="3 11" id="KW-0808">Transferase</keyword>
<evidence type="ECO:0000256" key="7">
    <source>
        <dbReference type="ARBA" id="ARBA00022840"/>
    </source>
</evidence>
<evidence type="ECO:0000313" key="12">
    <source>
        <dbReference type="Proteomes" id="UP000036932"/>
    </source>
</evidence>
<keyword evidence="2" id="KW-1277">Toxin-antitoxin system</keyword>